<evidence type="ECO:0000259" key="8">
    <source>
        <dbReference type="PROSITE" id="PS51371"/>
    </source>
</evidence>
<dbReference type="AlphaFoldDB" id="A0A3M8QW14"/>
<feature type="domain" description="CBS" evidence="8">
    <location>
        <begin position="283"/>
        <end position="335"/>
    </location>
</feature>
<evidence type="ECO:0000256" key="2">
    <source>
        <dbReference type="ARBA" id="ARBA00022737"/>
    </source>
</evidence>
<name>A0A3M8QW14_9PROT</name>
<evidence type="ECO:0000313" key="10">
    <source>
        <dbReference type="EMBL" id="RNF60315.1"/>
    </source>
</evidence>
<evidence type="ECO:0000256" key="7">
    <source>
        <dbReference type="PROSITE-ProRule" id="PRU00703"/>
    </source>
</evidence>
<feature type="binding site" evidence="5">
    <location>
        <position position="88"/>
    </location>
    <ligand>
        <name>Zn(2+)</name>
        <dbReference type="ChEBI" id="CHEBI:29105"/>
    </ligand>
</feature>
<dbReference type="PIRSF" id="PIRSF004692">
    <property type="entry name" value="KdsD_KpsF"/>
    <property type="match status" value="1"/>
</dbReference>
<keyword evidence="3 7" id="KW-0129">CBS domain</keyword>
<evidence type="ECO:0000256" key="6">
    <source>
        <dbReference type="PIRSR" id="PIRSR004692-3"/>
    </source>
</evidence>
<reference evidence="10" key="1">
    <citation type="submission" date="2018-10" db="EMBL/GenBank/DDBJ databases">
        <title>Acidithiobacillus sulfuriphilus sp. nov.: an extremely acidophilic sulfur-oxidizing chemolithotroph isolated from a neutral pH environment.</title>
        <authorList>
            <person name="Falagan C."/>
            <person name="Moya-Beltran A."/>
            <person name="Quatrini R."/>
            <person name="Johnson D.B."/>
        </authorList>
    </citation>
    <scope>NUCLEOTIDE SEQUENCE [LARGE SCALE GENOMIC DNA]</scope>
    <source>
        <strain evidence="10">CJ-2</strain>
    </source>
</reference>
<dbReference type="GO" id="GO:0046872">
    <property type="term" value="F:metal ion binding"/>
    <property type="evidence" value="ECO:0007669"/>
    <property type="project" value="UniProtKB-KW"/>
</dbReference>
<feature type="domain" description="SIS" evidence="9">
    <location>
        <begin position="47"/>
        <end position="190"/>
    </location>
</feature>
<dbReference type="CDD" id="cd05014">
    <property type="entry name" value="SIS_Kpsf"/>
    <property type="match status" value="1"/>
</dbReference>
<keyword evidence="5" id="KW-0479">Metal-binding</keyword>
<comment type="caution">
    <text evidence="10">The sequence shown here is derived from an EMBL/GenBank/DDBJ whole genome shotgun (WGS) entry which is preliminary data.</text>
</comment>
<proteinExistence type="inferred from homology"/>
<evidence type="ECO:0000259" key="9">
    <source>
        <dbReference type="PROSITE" id="PS51464"/>
    </source>
</evidence>
<accession>A0A3M8QW14</accession>
<dbReference type="InterPro" id="IPR000644">
    <property type="entry name" value="CBS_dom"/>
</dbReference>
<dbReference type="InterPro" id="IPR035474">
    <property type="entry name" value="SIS_Kpsf"/>
</dbReference>
<evidence type="ECO:0000256" key="5">
    <source>
        <dbReference type="PIRSR" id="PIRSR004692-2"/>
    </source>
</evidence>
<dbReference type="OrthoDB" id="5289772at2"/>
<dbReference type="Gene3D" id="3.40.50.10490">
    <property type="entry name" value="Glucose-6-phosphate isomerase like protein, domain 1"/>
    <property type="match status" value="1"/>
</dbReference>
<dbReference type="CDD" id="cd04604">
    <property type="entry name" value="CBS_pair_SIS_assoc"/>
    <property type="match status" value="1"/>
</dbReference>
<dbReference type="Gene3D" id="3.10.580.10">
    <property type="entry name" value="CBS-domain"/>
    <property type="match status" value="1"/>
</dbReference>
<dbReference type="InterPro" id="IPR046342">
    <property type="entry name" value="CBS_dom_sf"/>
</dbReference>
<dbReference type="PANTHER" id="PTHR42745:SF1">
    <property type="entry name" value="ARABINOSE 5-PHOSPHATE ISOMERASE KDSD"/>
    <property type="match status" value="1"/>
</dbReference>
<dbReference type="Pfam" id="PF00571">
    <property type="entry name" value="CBS"/>
    <property type="match status" value="2"/>
</dbReference>
<protein>
    <submittedName>
        <fullName evidence="10">KpsF/GutQ family sugar-phosphate isomerase</fullName>
    </submittedName>
</protein>
<gene>
    <name evidence="10" type="ORF">EC580_09595</name>
</gene>
<dbReference type="GO" id="GO:0019146">
    <property type="term" value="F:arabinose-5-phosphate isomerase activity"/>
    <property type="evidence" value="ECO:0007669"/>
    <property type="project" value="UniProtKB-ARBA"/>
</dbReference>
<keyword evidence="10" id="KW-0413">Isomerase</keyword>
<dbReference type="InterPro" id="IPR050986">
    <property type="entry name" value="GutQ/KpsF_isomerases"/>
</dbReference>
<evidence type="ECO:0000256" key="3">
    <source>
        <dbReference type="ARBA" id="ARBA00023122"/>
    </source>
</evidence>
<evidence type="ECO:0000256" key="4">
    <source>
        <dbReference type="PIRNR" id="PIRNR004692"/>
    </source>
</evidence>
<dbReference type="PROSITE" id="PS51371">
    <property type="entry name" value="CBS"/>
    <property type="match status" value="2"/>
</dbReference>
<dbReference type="InterPro" id="IPR004800">
    <property type="entry name" value="KdsD/KpsF-type"/>
</dbReference>
<dbReference type="SMART" id="SM00116">
    <property type="entry name" value="CBS"/>
    <property type="match status" value="2"/>
</dbReference>
<dbReference type="RefSeq" id="WP_123104503.1">
    <property type="nucleotide sequence ID" value="NZ_CP127527.1"/>
</dbReference>
<keyword evidence="2" id="KW-0677">Repeat</keyword>
<dbReference type="GO" id="GO:1901135">
    <property type="term" value="P:carbohydrate derivative metabolic process"/>
    <property type="evidence" value="ECO:0007669"/>
    <property type="project" value="InterPro"/>
</dbReference>
<dbReference type="PANTHER" id="PTHR42745">
    <property type="match status" value="1"/>
</dbReference>
<dbReference type="GO" id="GO:0005975">
    <property type="term" value="P:carbohydrate metabolic process"/>
    <property type="evidence" value="ECO:0007669"/>
    <property type="project" value="InterPro"/>
</dbReference>
<feature type="site" description="Catalytically relevant" evidence="6">
    <location>
        <position position="117"/>
    </location>
</feature>
<dbReference type="NCBIfam" id="TIGR00393">
    <property type="entry name" value="kpsF"/>
    <property type="match status" value="1"/>
</dbReference>
<sequence>MSVFPSDARSSPTSAESLCRLGREVLRLEAAAVAALEARIDGQFAHACEILLACPGRIVVSGMGKSGIIAKKIAATLASTGSPALFLHPAEGSHGDLGMLTRQDCLLALSNSGETAELLAILPVAKRLGVPLLAMTGNPQSTLARVADCHLDCAVEREACPLNLAPTASTTATLAMGDALAMALLQARGFSADDFALSHPGGSLGKRLLLRVQDLMHCGAALPKVAPATPLREAVLEISGKGLGMTAVCDDQERILGIFTDGDLRRALSREHDLWDQPMAELAHPHPQTIAPEALAAEALAMMEKHRIGALLVAGSDGRLLGALNMHDLLRAGIV</sequence>
<keyword evidence="5" id="KW-0862">Zinc</keyword>
<feature type="site" description="Catalytically relevant" evidence="6">
    <location>
        <position position="199"/>
    </location>
</feature>
<dbReference type="GO" id="GO:0097367">
    <property type="term" value="F:carbohydrate derivative binding"/>
    <property type="evidence" value="ECO:0007669"/>
    <property type="project" value="InterPro"/>
</dbReference>
<evidence type="ECO:0000256" key="1">
    <source>
        <dbReference type="ARBA" id="ARBA00008165"/>
    </source>
</evidence>
<dbReference type="SUPFAM" id="SSF53697">
    <property type="entry name" value="SIS domain"/>
    <property type="match status" value="1"/>
</dbReference>
<organism evidence="10">
    <name type="scientific">Acidithiobacillus sulfuriphilus</name>
    <dbReference type="NCBI Taxonomy" id="1867749"/>
    <lineage>
        <taxon>Bacteria</taxon>
        <taxon>Pseudomonadati</taxon>
        <taxon>Pseudomonadota</taxon>
        <taxon>Acidithiobacillia</taxon>
        <taxon>Acidithiobacillales</taxon>
        <taxon>Acidithiobacillaceae</taxon>
        <taxon>Acidithiobacillus</taxon>
    </lineage>
</organism>
<comment type="similarity">
    <text evidence="1 4">Belongs to the SIS family. GutQ/KpsF subfamily.</text>
</comment>
<feature type="domain" description="CBS" evidence="8">
    <location>
        <begin position="216"/>
        <end position="274"/>
    </location>
</feature>
<dbReference type="PROSITE" id="PS51464">
    <property type="entry name" value="SIS"/>
    <property type="match status" value="1"/>
</dbReference>
<dbReference type="EMBL" id="RIZI01000176">
    <property type="protein sequence ID" value="RNF60315.1"/>
    <property type="molecule type" value="Genomic_DNA"/>
</dbReference>
<dbReference type="FunFam" id="3.40.50.10490:FF:000011">
    <property type="entry name" value="Arabinose 5-phosphate isomerase"/>
    <property type="match status" value="1"/>
</dbReference>
<feature type="site" description="Catalytically relevant" evidence="6">
    <location>
        <position position="158"/>
    </location>
</feature>
<dbReference type="InterPro" id="IPR046348">
    <property type="entry name" value="SIS_dom_sf"/>
</dbReference>
<dbReference type="InterPro" id="IPR001347">
    <property type="entry name" value="SIS_dom"/>
</dbReference>
<dbReference type="Pfam" id="PF01380">
    <property type="entry name" value="SIS"/>
    <property type="match status" value="1"/>
</dbReference>
<feature type="site" description="Catalytically relevant" evidence="6">
    <location>
        <position position="65"/>
    </location>
</feature>